<reference evidence="2" key="3">
    <citation type="journal article" date="2017" name="Nature">
        <title>Genome sequence of the progenitor of the wheat D genome Aegilops tauschii.</title>
        <authorList>
            <person name="Luo M.C."/>
            <person name="Gu Y.Q."/>
            <person name="Puiu D."/>
            <person name="Wang H."/>
            <person name="Twardziok S.O."/>
            <person name="Deal K.R."/>
            <person name="Huo N."/>
            <person name="Zhu T."/>
            <person name="Wang L."/>
            <person name="Wang Y."/>
            <person name="McGuire P.E."/>
            <person name="Liu S."/>
            <person name="Long H."/>
            <person name="Ramasamy R.K."/>
            <person name="Rodriguez J.C."/>
            <person name="Van S.L."/>
            <person name="Yuan L."/>
            <person name="Wang Z."/>
            <person name="Xia Z."/>
            <person name="Xiao L."/>
            <person name="Anderson O.D."/>
            <person name="Ouyang S."/>
            <person name="Liang Y."/>
            <person name="Zimin A.V."/>
            <person name="Pertea G."/>
            <person name="Qi P."/>
            <person name="Bennetzen J.L."/>
            <person name="Dai X."/>
            <person name="Dawson M.W."/>
            <person name="Muller H.G."/>
            <person name="Kugler K."/>
            <person name="Rivarola-Duarte L."/>
            <person name="Spannagl M."/>
            <person name="Mayer K.F.X."/>
            <person name="Lu F.H."/>
            <person name="Bevan M.W."/>
            <person name="Leroy P."/>
            <person name="Li P."/>
            <person name="You F.M."/>
            <person name="Sun Q."/>
            <person name="Liu Z."/>
            <person name="Lyons E."/>
            <person name="Wicker T."/>
            <person name="Salzberg S.L."/>
            <person name="Devos K.M."/>
            <person name="Dvorak J."/>
        </authorList>
    </citation>
    <scope>NUCLEOTIDE SEQUENCE [LARGE SCALE GENOMIC DNA]</scope>
    <source>
        <strain evidence="2">cv. AL8/78</strain>
    </source>
</reference>
<evidence type="ECO:0000313" key="3">
    <source>
        <dbReference type="Proteomes" id="UP000015105"/>
    </source>
</evidence>
<dbReference type="EnsemblPlants" id="AET4Gv20797800.1">
    <property type="protein sequence ID" value="AET4Gv20797800.1"/>
    <property type="gene ID" value="AET4Gv20797800"/>
</dbReference>
<feature type="chain" id="PRO_5019431800" evidence="1">
    <location>
        <begin position="19"/>
        <end position="37"/>
    </location>
</feature>
<keyword evidence="3" id="KW-1185">Reference proteome</keyword>
<reference evidence="2" key="4">
    <citation type="submission" date="2019-03" db="UniProtKB">
        <authorList>
            <consortium name="EnsemblPlants"/>
        </authorList>
    </citation>
    <scope>IDENTIFICATION</scope>
</reference>
<evidence type="ECO:0000313" key="2">
    <source>
        <dbReference type="EnsemblPlants" id="AET4Gv20797800.1"/>
    </source>
</evidence>
<evidence type="ECO:0000256" key="1">
    <source>
        <dbReference type="SAM" id="SignalP"/>
    </source>
</evidence>
<dbReference type="Proteomes" id="UP000015105">
    <property type="component" value="Chromosome 4D"/>
</dbReference>
<reference evidence="2" key="5">
    <citation type="journal article" date="2021" name="G3 (Bethesda)">
        <title>Aegilops tauschii genome assembly Aet v5.0 features greater sequence contiguity and improved annotation.</title>
        <authorList>
            <person name="Wang L."/>
            <person name="Zhu T."/>
            <person name="Rodriguez J.C."/>
            <person name="Deal K.R."/>
            <person name="Dubcovsky J."/>
            <person name="McGuire P.E."/>
            <person name="Lux T."/>
            <person name="Spannagl M."/>
            <person name="Mayer K.F.X."/>
            <person name="Baldrich P."/>
            <person name="Meyers B.C."/>
            <person name="Huo N."/>
            <person name="Gu Y.Q."/>
            <person name="Zhou H."/>
            <person name="Devos K.M."/>
            <person name="Bennetzen J.L."/>
            <person name="Unver T."/>
            <person name="Budak H."/>
            <person name="Gulick P.J."/>
            <person name="Galiba G."/>
            <person name="Kalapos B."/>
            <person name="Nelson D.R."/>
            <person name="Li P."/>
            <person name="You F.M."/>
            <person name="Luo M.C."/>
            <person name="Dvorak J."/>
        </authorList>
    </citation>
    <scope>NUCLEOTIDE SEQUENCE [LARGE SCALE GENOMIC DNA]</scope>
    <source>
        <strain evidence="2">cv. AL8/78</strain>
    </source>
</reference>
<accession>A0A453J4W7</accession>
<reference evidence="3" key="2">
    <citation type="journal article" date="2017" name="Nat. Plants">
        <title>The Aegilops tauschii genome reveals multiple impacts of transposons.</title>
        <authorList>
            <person name="Zhao G."/>
            <person name="Zou C."/>
            <person name="Li K."/>
            <person name="Wang K."/>
            <person name="Li T."/>
            <person name="Gao L."/>
            <person name="Zhang X."/>
            <person name="Wang H."/>
            <person name="Yang Z."/>
            <person name="Liu X."/>
            <person name="Jiang W."/>
            <person name="Mao L."/>
            <person name="Kong X."/>
            <person name="Jiao Y."/>
            <person name="Jia J."/>
        </authorList>
    </citation>
    <scope>NUCLEOTIDE SEQUENCE [LARGE SCALE GENOMIC DNA]</scope>
    <source>
        <strain evidence="3">cv. AL8/78</strain>
    </source>
</reference>
<dbReference type="AlphaFoldDB" id="A0A453J4W7"/>
<protein>
    <submittedName>
        <fullName evidence="2">Uncharacterized protein</fullName>
    </submittedName>
</protein>
<proteinExistence type="predicted"/>
<reference evidence="3" key="1">
    <citation type="journal article" date="2014" name="Science">
        <title>Ancient hybridizations among the ancestral genomes of bread wheat.</title>
        <authorList>
            <consortium name="International Wheat Genome Sequencing Consortium,"/>
            <person name="Marcussen T."/>
            <person name="Sandve S.R."/>
            <person name="Heier L."/>
            <person name="Spannagl M."/>
            <person name="Pfeifer M."/>
            <person name="Jakobsen K.S."/>
            <person name="Wulff B.B."/>
            <person name="Steuernagel B."/>
            <person name="Mayer K.F."/>
            <person name="Olsen O.A."/>
        </authorList>
    </citation>
    <scope>NUCLEOTIDE SEQUENCE [LARGE SCALE GENOMIC DNA]</scope>
    <source>
        <strain evidence="3">cv. AL8/78</strain>
    </source>
</reference>
<keyword evidence="1" id="KW-0732">Signal</keyword>
<organism evidence="2 3">
    <name type="scientific">Aegilops tauschii subsp. strangulata</name>
    <name type="common">Goatgrass</name>
    <dbReference type="NCBI Taxonomy" id="200361"/>
    <lineage>
        <taxon>Eukaryota</taxon>
        <taxon>Viridiplantae</taxon>
        <taxon>Streptophyta</taxon>
        <taxon>Embryophyta</taxon>
        <taxon>Tracheophyta</taxon>
        <taxon>Spermatophyta</taxon>
        <taxon>Magnoliopsida</taxon>
        <taxon>Liliopsida</taxon>
        <taxon>Poales</taxon>
        <taxon>Poaceae</taxon>
        <taxon>BOP clade</taxon>
        <taxon>Pooideae</taxon>
        <taxon>Triticodae</taxon>
        <taxon>Triticeae</taxon>
        <taxon>Triticinae</taxon>
        <taxon>Aegilops</taxon>
    </lineage>
</organism>
<feature type="signal peptide" evidence="1">
    <location>
        <begin position="1"/>
        <end position="18"/>
    </location>
</feature>
<name>A0A453J4W7_AEGTS</name>
<dbReference type="Gramene" id="AET4Gv20797800.1">
    <property type="protein sequence ID" value="AET4Gv20797800.1"/>
    <property type="gene ID" value="AET4Gv20797800"/>
</dbReference>
<sequence length="37" mass="4199">MFALILLYHITAISRCASTELSDNFPLYITILILITN</sequence>